<evidence type="ECO:0000256" key="7">
    <source>
        <dbReference type="RuleBase" id="RU361267"/>
    </source>
</evidence>
<evidence type="ECO:0000256" key="8">
    <source>
        <dbReference type="SAM" id="Phobius"/>
    </source>
</evidence>
<evidence type="ECO:0000256" key="5">
    <source>
        <dbReference type="ARBA" id="ARBA00023098"/>
    </source>
</evidence>
<accession>A0A1H3IGV3</accession>
<dbReference type="InterPro" id="IPR004552">
    <property type="entry name" value="AGP_acyltrans"/>
</dbReference>
<feature type="transmembrane region" description="Helical" evidence="8">
    <location>
        <begin position="6"/>
        <end position="22"/>
    </location>
</feature>
<comment type="catalytic activity">
    <reaction evidence="7">
        <text>a 1-acyl-sn-glycero-3-phosphate + an acyl-CoA = a 1,2-diacyl-sn-glycero-3-phosphate + CoA</text>
        <dbReference type="Rhea" id="RHEA:19709"/>
        <dbReference type="ChEBI" id="CHEBI:57287"/>
        <dbReference type="ChEBI" id="CHEBI:57970"/>
        <dbReference type="ChEBI" id="CHEBI:58342"/>
        <dbReference type="ChEBI" id="CHEBI:58608"/>
        <dbReference type="EC" id="2.3.1.51"/>
    </reaction>
</comment>
<dbReference type="SUPFAM" id="SSF69593">
    <property type="entry name" value="Glycerol-3-phosphate (1)-acyltransferase"/>
    <property type="match status" value="1"/>
</dbReference>
<evidence type="ECO:0000313" key="11">
    <source>
        <dbReference type="Proteomes" id="UP000199230"/>
    </source>
</evidence>
<dbReference type="Pfam" id="PF01553">
    <property type="entry name" value="Acyltransferase"/>
    <property type="match status" value="1"/>
</dbReference>
<gene>
    <name evidence="10" type="ORF">SAMN05192546_101141</name>
</gene>
<dbReference type="CDD" id="cd07989">
    <property type="entry name" value="LPLAT_AGPAT-like"/>
    <property type="match status" value="1"/>
</dbReference>
<keyword evidence="7" id="KW-0594">Phospholipid biosynthesis</keyword>
<comment type="pathway">
    <text evidence="1">Lipid metabolism.</text>
</comment>
<proteinExistence type="inferred from homology"/>
<keyword evidence="6 7" id="KW-0012">Acyltransferase</keyword>
<dbReference type="EC" id="2.3.1.51" evidence="7"/>
<comment type="similarity">
    <text evidence="2 7">Belongs to the 1-acyl-sn-glycerol-3-phosphate acyltransferase family.</text>
</comment>
<comment type="domain">
    <text evidence="7">The HXXXXD motif is essential for acyltransferase activity and may constitute the binding site for the phosphate moiety of the glycerol-3-phosphate.</text>
</comment>
<dbReference type="EMBL" id="FNPV01000001">
    <property type="protein sequence ID" value="SDY26615.1"/>
    <property type="molecule type" value="Genomic_DNA"/>
</dbReference>
<name>A0A1H3IGV3_9FIRM</name>
<protein>
    <recommendedName>
        <fullName evidence="7">1-acyl-sn-glycerol-3-phosphate acyltransferase</fullName>
        <ecNumber evidence="7">2.3.1.51</ecNumber>
    </recommendedName>
</protein>
<keyword evidence="8" id="KW-0472">Membrane</keyword>
<evidence type="ECO:0000313" key="10">
    <source>
        <dbReference type="EMBL" id="SDY26615.1"/>
    </source>
</evidence>
<dbReference type="AlphaFoldDB" id="A0A1H3IGV3"/>
<evidence type="ECO:0000256" key="4">
    <source>
        <dbReference type="ARBA" id="ARBA00022679"/>
    </source>
</evidence>
<keyword evidence="7" id="KW-1208">Phospholipid metabolism</keyword>
<keyword evidence="11" id="KW-1185">Reference proteome</keyword>
<reference evidence="10 11" key="1">
    <citation type="submission" date="2016-10" db="EMBL/GenBank/DDBJ databases">
        <authorList>
            <person name="de Groot N.N."/>
        </authorList>
    </citation>
    <scope>NUCLEOTIDE SEQUENCE [LARGE SCALE GENOMIC DNA]</scope>
    <source>
        <strain evidence="10 11">APO</strain>
    </source>
</reference>
<sequence>MLRTAYWLFDFLLYLVYIIFCARRAKSMEKNGDNLKKRDFTQKIGQRWSHRIINKSGSKVTIEGAENIPESGPVLIVSNHQSYFDIPLLVSTIPLPMGFVAKKELQKIPVISKWMDLIECSFIDRKDLRQSIKAIQKAQHTLKDGHSMVIFPEGTRSKGKEMSSFKPGSLKLAQKAGVPILPVAIQGTCDMFETTNRIQPADVKIKILPLFDLEYVESTTTNQLLTDVFQLINKELGGSSLLSID</sequence>
<keyword evidence="8" id="KW-1133">Transmembrane helix</keyword>
<evidence type="ECO:0000259" key="9">
    <source>
        <dbReference type="SMART" id="SM00563"/>
    </source>
</evidence>
<evidence type="ECO:0000256" key="6">
    <source>
        <dbReference type="ARBA" id="ARBA00023315"/>
    </source>
</evidence>
<keyword evidence="5 7" id="KW-0443">Lipid metabolism</keyword>
<evidence type="ECO:0000256" key="3">
    <source>
        <dbReference type="ARBA" id="ARBA00022516"/>
    </source>
</evidence>
<dbReference type="RefSeq" id="WP_176968187.1">
    <property type="nucleotide sequence ID" value="NZ_FNPV01000001.1"/>
</dbReference>
<dbReference type="PANTHER" id="PTHR10434">
    <property type="entry name" value="1-ACYL-SN-GLYCEROL-3-PHOSPHATE ACYLTRANSFERASE"/>
    <property type="match status" value="1"/>
</dbReference>
<feature type="domain" description="Phospholipid/glycerol acyltransferase" evidence="9">
    <location>
        <begin position="74"/>
        <end position="188"/>
    </location>
</feature>
<dbReference type="GO" id="GO:0006654">
    <property type="term" value="P:phosphatidic acid biosynthetic process"/>
    <property type="evidence" value="ECO:0007669"/>
    <property type="project" value="TreeGrafter"/>
</dbReference>
<dbReference type="SMART" id="SM00563">
    <property type="entry name" value="PlsC"/>
    <property type="match status" value="1"/>
</dbReference>
<dbReference type="NCBIfam" id="TIGR00530">
    <property type="entry name" value="AGP_acyltrn"/>
    <property type="match status" value="1"/>
</dbReference>
<dbReference type="STRING" id="159292.SAMN05192546_101141"/>
<evidence type="ECO:0000256" key="2">
    <source>
        <dbReference type="ARBA" id="ARBA00008655"/>
    </source>
</evidence>
<dbReference type="PANTHER" id="PTHR10434:SF64">
    <property type="entry name" value="1-ACYL-SN-GLYCEROL-3-PHOSPHATE ACYLTRANSFERASE-RELATED"/>
    <property type="match status" value="1"/>
</dbReference>
<keyword evidence="8" id="KW-0812">Transmembrane</keyword>
<keyword evidence="4 7" id="KW-0808">Transferase</keyword>
<dbReference type="GO" id="GO:0003841">
    <property type="term" value="F:1-acylglycerol-3-phosphate O-acyltransferase activity"/>
    <property type="evidence" value="ECO:0007669"/>
    <property type="project" value="UniProtKB-UniRule"/>
</dbReference>
<evidence type="ECO:0000256" key="1">
    <source>
        <dbReference type="ARBA" id="ARBA00005189"/>
    </source>
</evidence>
<dbReference type="GO" id="GO:0016020">
    <property type="term" value="C:membrane"/>
    <property type="evidence" value="ECO:0007669"/>
    <property type="project" value="InterPro"/>
</dbReference>
<dbReference type="InterPro" id="IPR002123">
    <property type="entry name" value="Plipid/glycerol_acylTrfase"/>
</dbReference>
<organism evidence="10 11">
    <name type="scientific">Tindallia californiensis</name>
    <dbReference type="NCBI Taxonomy" id="159292"/>
    <lineage>
        <taxon>Bacteria</taxon>
        <taxon>Bacillati</taxon>
        <taxon>Bacillota</taxon>
        <taxon>Clostridia</taxon>
        <taxon>Peptostreptococcales</taxon>
        <taxon>Tindalliaceae</taxon>
        <taxon>Tindallia</taxon>
    </lineage>
</organism>
<keyword evidence="3 7" id="KW-0444">Lipid biosynthesis</keyword>
<dbReference type="Proteomes" id="UP000199230">
    <property type="component" value="Unassembled WGS sequence"/>
</dbReference>